<feature type="region of interest" description="Disordered" evidence="1">
    <location>
        <begin position="37"/>
        <end position="56"/>
    </location>
</feature>
<dbReference type="GeneID" id="85446902"/>
<comment type="caution">
    <text evidence="2">The sequence shown here is derived from an EMBL/GenBank/DDBJ whole genome shotgun (WGS) entry which is preliminary data.</text>
</comment>
<dbReference type="EMBL" id="JAHLJV010000002">
    <property type="protein sequence ID" value="KAK1599410.1"/>
    <property type="molecule type" value="Genomic_DNA"/>
</dbReference>
<reference evidence="2" key="1">
    <citation type="submission" date="2021-06" db="EMBL/GenBank/DDBJ databases">
        <title>Comparative genomics, transcriptomics and evolutionary studies reveal genomic signatures of adaptation to plant cell wall in hemibiotrophic fungi.</title>
        <authorList>
            <consortium name="DOE Joint Genome Institute"/>
            <person name="Baroncelli R."/>
            <person name="Diaz J.F."/>
            <person name="Benocci T."/>
            <person name="Peng M."/>
            <person name="Battaglia E."/>
            <person name="Haridas S."/>
            <person name="Andreopoulos W."/>
            <person name="Labutti K."/>
            <person name="Pangilinan J."/>
            <person name="Floch G.L."/>
            <person name="Makela M.R."/>
            <person name="Henrissat B."/>
            <person name="Grigoriev I.V."/>
            <person name="Crouch J.A."/>
            <person name="De Vries R.P."/>
            <person name="Sukno S.A."/>
            <person name="Thon M.R."/>
        </authorList>
    </citation>
    <scope>NUCLEOTIDE SEQUENCE</scope>
    <source>
        <strain evidence="2">CBS 125086</strain>
    </source>
</reference>
<dbReference type="Proteomes" id="UP001230504">
    <property type="component" value="Unassembled WGS sequence"/>
</dbReference>
<proteinExistence type="predicted"/>
<dbReference type="RefSeq" id="XP_060419999.1">
    <property type="nucleotide sequence ID" value="XM_060562662.1"/>
</dbReference>
<dbReference type="AlphaFoldDB" id="A0AAD8QBL9"/>
<evidence type="ECO:0000256" key="1">
    <source>
        <dbReference type="SAM" id="MobiDB-lite"/>
    </source>
</evidence>
<keyword evidence="3" id="KW-1185">Reference proteome</keyword>
<evidence type="ECO:0000313" key="2">
    <source>
        <dbReference type="EMBL" id="KAK1599410.1"/>
    </source>
</evidence>
<protein>
    <submittedName>
        <fullName evidence="2">Uncharacterized protein</fullName>
    </submittedName>
</protein>
<gene>
    <name evidence="2" type="ORF">LY79DRAFT_655189</name>
</gene>
<name>A0AAD8QBL9_9PEZI</name>
<sequence length="212" mass="22876">MPSSESRACACASFLPAKRLLRSSTSSHAREVAAAAQLTDGVTGGRRTRHSSKQTVLSAHTNLDVGRELGGPLGGNVWYATRKLDVQKLSCRCHGRVVMQLVPMQGTQFYVIRRKKTKKPLTGSSRTEPGGIRGCSGLRVCSNKSSTALVRFPHLTSDLLASQASQFVCQEQVVQAGLPSSGDAHFEARHNVWILGKSGTDWPSLYSDQPQA</sequence>
<organism evidence="2 3">
    <name type="scientific">Colletotrichum navitas</name>
    <dbReference type="NCBI Taxonomy" id="681940"/>
    <lineage>
        <taxon>Eukaryota</taxon>
        <taxon>Fungi</taxon>
        <taxon>Dikarya</taxon>
        <taxon>Ascomycota</taxon>
        <taxon>Pezizomycotina</taxon>
        <taxon>Sordariomycetes</taxon>
        <taxon>Hypocreomycetidae</taxon>
        <taxon>Glomerellales</taxon>
        <taxon>Glomerellaceae</taxon>
        <taxon>Colletotrichum</taxon>
        <taxon>Colletotrichum graminicola species complex</taxon>
    </lineage>
</organism>
<evidence type="ECO:0000313" key="3">
    <source>
        <dbReference type="Proteomes" id="UP001230504"/>
    </source>
</evidence>
<accession>A0AAD8QBL9</accession>